<protein>
    <submittedName>
        <fullName evidence="2">CMP-legionaminic acid synthetase</fullName>
        <ecNumber evidence="2">2.7.7.82</ecNumber>
    </submittedName>
</protein>
<dbReference type="HOGENOM" id="CLU_042930_1_0_7"/>
<dbReference type="RefSeq" id="WP_039664414.1">
    <property type="nucleotide sequence ID" value="NZ_CP007772.1"/>
</dbReference>
<keyword evidence="2" id="KW-0808">Transferase</keyword>
<organism evidence="2 3">
    <name type="scientific">Campylobacter subantarcticus LMG 24374</name>
    <dbReference type="NCBI Taxonomy" id="1388751"/>
    <lineage>
        <taxon>Bacteria</taxon>
        <taxon>Pseudomonadati</taxon>
        <taxon>Campylobacterota</taxon>
        <taxon>Epsilonproteobacteria</taxon>
        <taxon>Campylobacterales</taxon>
        <taxon>Campylobacteraceae</taxon>
        <taxon>Campylobacter</taxon>
    </lineage>
</organism>
<dbReference type="InterPro" id="IPR029044">
    <property type="entry name" value="Nucleotide-diphossugar_trans"/>
</dbReference>
<dbReference type="Gene3D" id="3.90.550.10">
    <property type="entry name" value="Spore Coat Polysaccharide Biosynthesis Protein SpsA, Chain A"/>
    <property type="match status" value="1"/>
</dbReference>
<comment type="similarity">
    <text evidence="1">Belongs to the CMP-NeuNAc synthase family.</text>
</comment>
<proteinExistence type="inferred from homology"/>
<dbReference type="EC" id="2.7.7.82" evidence="2"/>
<dbReference type="Pfam" id="PF02348">
    <property type="entry name" value="CTP_transf_3"/>
    <property type="match status" value="1"/>
</dbReference>
<reference evidence="2 3" key="1">
    <citation type="journal article" date="2014" name="Genome Biol. Evol.">
        <title>Comparative Genomics of the Campylobacter lari Group.</title>
        <authorList>
            <person name="Miller W.G."/>
            <person name="Yee E."/>
            <person name="Chapman M.H."/>
            <person name="Smith T.P."/>
            <person name="Bono J.L."/>
            <person name="Huynh S."/>
            <person name="Parker C.T."/>
            <person name="Vandamme P."/>
            <person name="Luong K."/>
            <person name="Korlach J."/>
        </authorList>
    </citation>
    <scope>NUCLEOTIDE SEQUENCE [LARGE SCALE GENOMIC DNA]</scope>
    <source>
        <strain evidence="2 3">LMG 24374</strain>
    </source>
</reference>
<evidence type="ECO:0000256" key="1">
    <source>
        <dbReference type="ARBA" id="ARBA00010726"/>
    </source>
</evidence>
<dbReference type="InterPro" id="IPR050793">
    <property type="entry name" value="CMP-NeuNAc_synthase"/>
</dbReference>
<evidence type="ECO:0000313" key="2">
    <source>
        <dbReference type="EMBL" id="AJC91237.1"/>
    </source>
</evidence>
<evidence type="ECO:0000313" key="3">
    <source>
        <dbReference type="Proteomes" id="UP000031135"/>
    </source>
</evidence>
<dbReference type="EMBL" id="CP007772">
    <property type="protein sequence ID" value="AJC91237.1"/>
    <property type="molecule type" value="Genomic_DNA"/>
</dbReference>
<dbReference type="InterPro" id="IPR003329">
    <property type="entry name" value="Cytidylyl_trans"/>
</dbReference>
<dbReference type="Proteomes" id="UP000031135">
    <property type="component" value="Chromosome"/>
</dbReference>
<dbReference type="SUPFAM" id="SSF53448">
    <property type="entry name" value="Nucleotide-diphospho-sugar transferases"/>
    <property type="match status" value="1"/>
</dbReference>
<dbReference type="CDD" id="cd02513">
    <property type="entry name" value="CMP-NeuAc_Synthase"/>
    <property type="match status" value="1"/>
</dbReference>
<accession>A0A0A8HB82</accession>
<dbReference type="GO" id="GO:0008781">
    <property type="term" value="F:N-acylneuraminate cytidylyltransferase activity"/>
    <property type="evidence" value="ECO:0007669"/>
    <property type="project" value="TreeGrafter"/>
</dbReference>
<name>A0A0A8HB82_9BACT</name>
<dbReference type="PANTHER" id="PTHR21485:SF6">
    <property type="entry name" value="N-ACYLNEURAMINATE CYTIDYLYLTRANSFERASE-RELATED"/>
    <property type="match status" value="1"/>
</dbReference>
<keyword evidence="2" id="KW-0548">Nucleotidyltransferase</keyword>
<gene>
    <name evidence="2" type="primary">legF</name>
    <name evidence="2" type="ORF">CSUB8521_1413</name>
</gene>
<dbReference type="AlphaFoldDB" id="A0A0A8HB82"/>
<dbReference type="OrthoDB" id="9805604at2"/>
<dbReference type="PANTHER" id="PTHR21485">
    <property type="entry name" value="HAD SUPERFAMILY MEMBERS CMAS AND KDSC"/>
    <property type="match status" value="1"/>
</dbReference>
<dbReference type="KEGG" id="csm:CSUB8521_1413"/>
<sequence>MGDVLCTICARGASKGVKNKNIRKINDLELIAYSIIQAKNSQLFKHIVISTDSDEITQVALKYGGEVFFKRDENLAKDDSAKLPVIKDALLKSEEYFNTKFDTIIDLDASAPLRNSKDICKAYELFKQEKKSNLITATPARRNPYFNLIEVDNDEVKKSKEGNFTTRQSAPKCYDMNASIYIFTREKLLKNDTLFGKDTSLYIMDEKTAFDIDSEFDFEIVEFLIKKANLKQEDF</sequence>